<feature type="non-terminal residue" evidence="2">
    <location>
        <position position="1"/>
    </location>
</feature>
<evidence type="ECO:0000313" key="2">
    <source>
        <dbReference type="EMBL" id="KYM99535.1"/>
    </source>
</evidence>
<evidence type="ECO:0000313" key="3">
    <source>
        <dbReference type="Proteomes" id="UP000078542"/>
    </source>
</evidence>
<gene>
    <name evidence="2" type="ORF">ALC62_09717</name>
</gene>
<dbReference type="AlphaFoldDB" id="A0A151IF74"/>
<reference evidence="2 3" key="1">
    <citation type="submission" date="2016-03" db="EMBL/GenBank/DDBJ databases">
        <title>Cyphomyrmex costatus WGS genome.</title>
        <authorList>
            <person name="Nygaard S."/>
            <person name="Hu H."/>
            <person name="Boomsma J."/>
            <person name="Zhang G."/>
        </authorList>
    </citation>
    <scope>NUCLEOTIDE SEQUENCE [LARGE SCALE GENOMIC DNA]</scope>
    <source>
        <strain evidence="2">MS0001</strain>
        <tissue evidence="2">Whole body</tissue>
    </source>
</reference>
<organism evidence="2 3">
    <name type="scientific">Cyphomyrmex costatus</name>
    <dbReference type="NCBI Taxonomy" id="456900"/>
    <lineage>
        <taxon>Eukaryota</taxon>
        <taxon>Metazoa</taxon>
        <taxon>Ecdysozoa</taxon>
        <taxon>Arthropoda</taxon>
        <taxon>Hexapoda</taxon>
        <taxon>Insecta</taxon>
        <taxon>Pterygota</taxon>
        <taxon>Neoptera</taxon>
        <taxon>Endopterygota</taxon>
        <taxon>Hymenoptera</taxon>
        <taxon>Apocrita</taxon>
        <taxon>Aculeata</taxon>
        <taxon>Formicoidea</taxon>
        <taxon>Formicidae</taxon>
        <taxon>Myrmicinae</taxon>
        <taxon>Cyphomyrmex</taxon>
    </lineage>
</organism>
<dbReference type="EMBL" id="KQ977808">
    <property type="protein sequence ID" value="KYM99535.1"/>
    <property type="molecule type" value="Genomic_DNA"/>
</dbReference>
<protein>
    <submittedName>
        <fullName evidence="2">Uncharacterized protein</fullName>
    </submittedName>
</protein>
<proteinExistence type="predicted"/>
<evidence type="ECO:0000256" key="1">
    <source>
        <dbReference type="SAM" id="MobiDB-lite"/>
    </source>
</evidence>
<dbReference type="Proteomes" id="UP000078542">
    <property type="component" value="Unassembled WGS sequence"/>
</dbReference>
<name>A0A151IF74_9HYME</name>
<sequence length="168" mass="18679">KKIYRFEKSMLVCKSFALVMRVNFPAAVALWLHFSSSATVCAPPSALTARSALLRSPPRAALILALASPHTPLPSPRRALASNTVENSSHRDPTRGTLSGEPPPTPRTPRNARSWPRTRATTRRRENFSRLLPAFERGVSERVSERASERAHPTVHDFRLSLSDAVYE</sequence>
<keyword evidence="3" id="KW-1185">Reference proteome</keyword>
<feature type="region of interest" description="Disordered" evidence="1">
    <location>
        <begin position="68"/>
        <end position="127"/>
    </location>
</feature>
<accession>A0A151IF74</accession>